<evidence type="ECO:0000256" key="3">
    <source>
        <dbReference type="ARBA" id="ARBA00022490"/>
    </source>
</evidence>
<dbReference type="Proteomes" id="UP001153709">
    <property type="component" value="Chromosome 9"/>
</dbReference>
<comment type="subcellular location">
    <subcellularLocation>
        <location evidence="2">Cell projection</location>
    </subcellularLocation>
    <subcellularLocation>
        <location evidence="1">Cytoplasm</location>
        <location evidence="1">Cytoskeleton</location>
    </subcellularLocation>
</comment>
<keyword evidence="4" id="KW-0206">Cytoskeleton</keyword>
<proteinExistence type="predicted"/>
<keyword evidence="7" id="KW-1185">Reference proteome</keyword>
<sequence>MDTENFKPSLEDKEVDSLFNLSSSHLVNLFVKEAINTVFDECLQQLNILRHLNMHNTIELDRDVIKYETLHDRYTGIEDHAQTRIPFVSTNYDKMVIDINTFSNIIKETSREIRDNGTTKILETCINALRNMMLDDEKLVEEKSNNLKIIKELRKQYNNETFDNIRTIEETNEKIKKLAFDVESAIVYGRLETKYFINWEIIRVEQNRITCKEREQKFWNISKEGRDKIELEKKCHYQFNKYIDEDRVNCLESINYWVQRYDNEIENREAEMLQMKTKLEAMSITHKNVLQEHKKRQKEMAEWKAYKKEMHKKKAREADVKWASLIVQTWWRAIMTIKGIGPYKPKKHKKKNDED</sequence>
<reference evidence="6" key="1">
    <citation type="submission" date="2022-01" db="EMBL/GenBank/DDBJ databases">
        <authorList>
            <person name="King R."/>
        </authorList>
    </citation>
    <scope>NUCLEOTIDE SEQUENCE</scope>
</reference>
<keyword evidence="3" id="KW-0963">Cytoplasm</keyword>
<dbReference type="AlphaFoldDB" id="A0A9N9XIS2"/>
<dbReference type="PANTHER" id="PTHR14871:SF1">
    <property type="entry name" value="DYNEIN REGULATORY COMPLEX PROTEIN 9"/>
    <property type="match status" value="1"/>
</dbReference>
<keyword evidence="5" id="KW-0966">Cell projection</keyword>
<protein>
    <recommendedName>
        <fullName evidence="8">Dynein regulatory complex protein 9</fullName>
    </recommendedName>
</protein>
<evidence type="ECO:0000313" key="7">
    <source>
        <dbReference type="Proteomes" id="UP001153709"/>
    </source>
</evidence>
<gene>
    <name evidence="6" type="ORF">DIABBA_LOCUS13608</name>
</gene>
<organism evidence="6 7">
    <name type="scientific">Diabrotica balteata</name>
    <name type="common">Banded cucumber beetle</name>
    <dbReference type="NCBI Taxonomy" id="107213"/>
    <lineage>
        <taxon>Eukaryota</taxon>
        <taxon>Metazoa</taxon>
        <taxon>Ecdysozoa</taxon>
        <taxon>Arthropoda</taxon>
        <taxon>Hexapoda</taxon>
        <taxon>Insecta</taxon>
        <taxon>Pterygota</taxon>
        <taxon>Neoptera</taxon>
        <taxon>Endopterygota</taxon>
        <taxon>Coleoptera</taxon>
        <taxon>Polyphaga</taxon>
        <taxon>Cucujiformia</taxon>
        <taxon>Chrysomeloidea</taxon>
        <taxon>Chrysomelidae</taxon>
        <taxon>Galerucinae</taxon>
        <taxon>Diabroticina</taxon>
        <taxon>Diabroticites</taxon>
        <taxon>Diabrotica</taxon>
    </lineage>
</organism>
<evidence type="ECO:0000256" key="4">
    <source>
        <dbReference type="ARBA" id="ARBA00023212"/>
    </source>
</evidence>
<evidence type="ECO:0000313" key="6">
    <source>
        <dbReference type="EMBL" id="CAG9841007.1"/>
    </source>
</evidence>
<dbReference type="PANTHER" id="PTHR14871">
    <property type="entry name" value="DYNEIN REGULATORY COMPLEX PROTEIN 9"/>
    <property type="match status" value="1"/>
</dbReference>
<evidence type="ECO:0008006" key="8">
    <source>
        <dbReference type="Google" id="ProtNLM"/>
    </source>
</evidence>
<dbReference type="GO" id="GO:0005856">
    <property type="term" value="C:cytoskeleton"/>
    <property type="evidence" value="ECO:0007669"/>
    <property type="project" value="UniProtKB-SubCell"/>
</dbReference>
<evidence type="ECO:0000256" key="1">
    <source>
        <dbReference type="ARBA" id="ARBA00004245"/>
    </source>
</evidence>
<dbReference type="InterPro" id="IPR042618">
    <property type="entry name" value="IQCG"/>
</dbReference>
<dbReference type="EMBL" id="OU898284">
    <property type="protein sequence ID" value="CAG9841007.1"/>
    <property type="molecule type" value="Genomic_DNA"/>
</dbReference>
<dbReference type="GO" id="GO:0044782">
    <property type="term" value="P:cilium organization"/>
    <property type="evidence" value="ECO:0007669"/>
    <property type="project" value="TreeGrafter"/>
</dbReference>
<dbReference type="GO" id="GO:0031514">
    <property type="term" value="C:motile cilium"/>
    <property type="evidence" value="ECO:0007669"/>
    <property type="project" value="TreeGrafter"/>
</dbReference>
<dbReference type="OrthoDB" id="10254713at2759"/>
<evidence type="ECO:0000256" key="5">
    <source>
        <dbReference type="ARBA" id="ARBA00023273"/>
    </source>
</evidence>
<dbReference type="GO" id="GO:0005737">
    <property type="term" value="C:cytoplasm"/>
    <property type="evidence" value="ECO:0007669"/>
    <property type="project" value="TreeGrafter"/>
</dbReference>
<accession>A0A9N9XIS2</accession>
<evidence type="ECO:0000256" key="2">
    <source>
        <dbReference type="ARBA" id="ARBA00004316"/>
    </source>
</evidence>
<name>A0A9N9XIS2_DIABA</name>